<evidence type="ECO:0000256" key="1">
    <source>
        <dbReference type="ARBA" id="ARBA00004141"/>
    </source>
</evidence>
<dbReference type="InterPro" id="IPR035906">
    <property type="entry name" value="MetI-like_sf"/>
</dbReference>
<proteinExistence type="predicted"/>
<name>A0A8A3S6B2_9EURY</name>
<feature type="transmembrane region" description="Helical" evidence="5">
    <location>
        <begin position="112"/>
        <end position="133"/>
    </location>
</feature>
<accession>A0A8A3S6B2</accession>
<evidence type="ECO:0000256" key="4">
    <source>
        <dbReference type="ARBA" id="ARBA00023136"/>
    </source>
</evidence>
<evidence type="ECO:0000256" key="2">
    <source>
        <dbReference type="ARBA" id="ARBA00022692"/>
    </source>
</evidence>
<evidence type="ECO:0000259" key="6">
    <source>
        <dbReference type="PROSITE" id="PS50928"/>
    </source>
</evidence>
<dbReference type="AlphaFoldDB" id="A0A8A3S6B2"/>
<evidence type="ECO:0000256" key="3">
    <source>
        <dbReference type="ARBA" id="ARBA00022989"/>
    </source>
</evidence>
<dbReference type="PANTHER" id="PTHR43632">
    <property type="entry name" value="PERMEASE COMPONENT OF TUNGSTATE ABC TRANSPORTER"/>
    <property type="match status" value="1"/>
</dbReference>
<dbReference type="GeneID" id="76424549"/>
<protein>
    <submittedName>
        <fullName evidence="7">ABC transporter permease subunit</fullName>
    </submittedName>
</protein>
<reference evidence="7" key="1">
    <citation type="journal article" date="2001" name="Int. J. Syst. Evol. Microbiol.">
        <title>Methanofollis aquaemaris sp. nov., a methanogen isolated from an aquaculture fish pond.</title>
        <authorList>
            <person name="Lai M.C."/>
            <person name="Chen S.C."/>
        </authorList>
    </citation>
    <scope>NUCLEOTIDE SEQUENCE</scope>
    <source>
        <strain evidence="7">N2F9704</strain>
    </source>
</reference>
<comment type="subcellular location">
    <subcellularLocation>
        <location evidence="1">Membrane</location>
        <topology evidence="1">Multi-pass membrane protein</topology>
    </subcellularLocation>
</comment>
<feature type="transmembrane region" description="Helical" evidence="5">
    <location>
        <begin position="161"/>
        <end position="184"/>
    </location>
</feature>
<dbReference type="CDD" id="cd06261">
    <property type="entry name" value="TM_PBP2"/>
    <property type="match status" value="1"/>
</dbReference>
<feature type="transmembrane region" description="Helical" evidence="5">
    <location>
        <begin position="72"/>
        <end position="92"/>
    </location>
</feature>
<reference evidence="7" key="2">
    <citation type="submission" date="2019-02" db="EMBL/GenBank/DDBJ databases">
        <authorList>
            <person name="Chen S.-C."/>
            <person name="Chien H.-H."/>
            <person name="Lai M.-C."/>
        </authorList>
    </citation>
    <scope>NUCLEOTIDE SEQUENCE</scope>
    <source>
        <strain evidence="7">N2F9704</strain>
    </source>
</reference>
<dbReference type="InterPro" id="IPR049783">
    <property type="entry name" value="ABC_perm_TupB-like"/>
</dbReference>
<dbReference type="Gene3D" id="1.10.3720.10">
    <property type="entry name" value="MetI-like"/>
    <property type="match status" value="1"/>
</dbReference>
<dbReference type="GO" id="GO:0016020">
    <property type="term" value="C:membrane"/>
    <property type="evidence" value="ECO:0007669"/>
    <property type="project" value="UniProtKB-SubCell"/>
</dbReference>
<dbReference type="SUPFAM" id="SSF161098">
    <property type="entry name" value="MetI-like"/>
    <property type="match status" value="1"/>
</dbReference>
<evidence type="ECO:0000313" key="8">
    <source>
        <dbReference type="Proteomes" id="UP001042704"/>
    </source>
</evidence>
<dbReference type="GO" id="GO:0055085">
    <property type="term" value="P:transmembrane transport"/>
    <property type="evidence" value="ECO:0007669"/>
    <property type="project" value="InterPro"/>
</dbReference>
<dbReference type="KEGG" id="maqe:RJ40_09230"/>
<gene>
    <name evidence="7" type="ORF">RJ40_09230</name>
</gene>
<feature type="domain" description="ABC transmembrane type-1" evidence="6">
    <location>
        <begin position="33"/>
        <end position="234"/>
    </location>
</feature>
<dbReference type="Proteomes" id="UP001042704">
    <property type="component" value="Chromosome"/>
</dbReference>
<dbReference type="InterPro" id="IPR000515">
    <property type="entry name" value="MetI-like"/>
</dbReference>
<keyword evidence="3 5" id="KW-1133">Transmembrane helix</keyword>
<dbReference type="RefSeq" id="WP_265580584.1">
    <property type="nucleotide sequence ID" value="NZ_CP036172.1"/>
</dbReference>
<sequence length="240" mass="25261">MTGLFEGLDPIGQGLFQAIELILTLDPAVMEITARSLIITFSAVLIGSLISLPIGAAIAFKEFPGRKSAINLIQTMYAVPTVVVGLVVFLFIRRTGPFGSLGLLFTPGGMIIGQTILVLPIIVGLTISALIAVDTTIRDTIISLGATKVQFFFSVLKEARFAIVAAVAMAFGRAISEVGAAIIIGGNIQASSFWSSTRILTTAITLETGRGDIALSIALGIILLSIALVVNILMNFVQQR</sequence>
<keyword evidence="2 5" id="KW-0812">Transmembrane</keyword>
<feature type="transmembrane region" description="Helical" evidence="5">
    <location>
        <begin position="213"/>
        <end position="237"/>
    </location>
</feature>
<dbReference type="PROSITE" id="PS50928">
    <property type="entry name" value="ABC_TM1"/>
    <property type="match status" value="1"/>
</dbReference>
<evidence type="ECO:0000256" key="5">
    <source>
        <dbReference type="SAM" id="Phobius"/>
    </source>
</evidence>
<organism evidence="7 8">
    <name type="scientific">Methanofollis aquaemaris</name>
    <dbReference type="NCBI Taxonomy" id="126734"/>
    <lineage>
        <taxon>Archaea</taxon>
        <taxon>Methanobacteriati</taxon>
        <taxon>Methanobacteriota</taxon>
        <taxon>Stenosarchaea group</taxon>
        <taxon>Methanomicrobia</taxon>
        <taxon>Methanomicrobiales</taxon>
        <taxon>Methanomicrobiaceae</taxon>
        <taxon>Methanofollis</taxon>
    </lineage>
</organism>
<keyword evidence="8" id="KW-1185">Reference proteome</keyword>
<keyword evidence="4 5" id="KW-0472">Membrane</keyword>
<dbReference type="PANTHER" id="PTHR43632:SF1">
    <property type="entry name" value="PERMEASE COMPONENT OF TUNGSTATE ABC TRANSPORTER"/>
    <property type="match status" value="1"/>
</dbReference>
<evidence type="ECO:0000313" key="7">
    <source>
        <dbReference type="EMBL" id="QSZ67675.1"/>
    </source>
</evidence>
<dbReference type="EMBL" id="CP036172">
    <property type="protein sequence ID" value="QSZ67675.1"/>
    <property type="molecule type" value="Genomic_DNA"/>
</dbReference>
<dbReference type="NCBIfam" id="NF038017">
    <property type="entry name" value="ABC_perm1"/>
    <property type="match status" value="1"/>
</dbReference>
<feature type="transmembrane region" description="Helical" evidence="5">
    <location>
        <begin position="37"/>
        <end position="60"/>
    </location>
</feature>